<comment type="caution">
    <text evidence="1">The sequence shown here is derived from an EMBL/GenBank/DDBJ whole genome shotgun (WGS) entry which is preliminary data.</text>
</comment>
<evidence type="ECO:0000313" key="2">
    <source>
        <dbReference type="Proteomes" id="UP000004703"/>
    </source>
</evidence>
<evidence type="ECO:0000313" key="1">
    <source>
        <dbReference type="EMBL" id="EEE46950.2"/>
    </source>
</evidence>
<proteinExistence type="predicted"/>
<name>A0A5E8H333_ROSAD</name>
<protein>
    <submittedName>
        <fullName evidence="1">Uncharacterized protein</fullName>
    </submittedName>
</protein>
<sequence>MVGNGMDVETSLSWRGPYWYVGRCPLRPASAHAENDQDISLMGLFDRSLSPPQQLPAAVIVDIQDIPTEKRHPFFLWLAEEIRTLPCDVPLYVLTGSEDEPVDGLRPMAILERSVPDDILVMLICIHQRALLRSEEARIRRRIFGRVPGFGAAPHYTGGSGLMVVGVSGRFLEWQAASSHNVEVVGAFDGGMATEFMAQRAFDAVVIDSTSEDTIDYMQQIRRDARFASLPVLAVCEDPEDVVALFRNGASDVLLGRNRPDTLNRRLASAIRLGKRRRLADRVLSESHMWLQQQITVGGLDCDLYDHYLETTANAMAARGLDLWEMRLSPENFNIPASTAEDRAELNGTLLSVADATSRDEDLVCLVRGLGPVAVLKNEAGTLRLQKRINSILAHTVMAP</sequence>
<reference evidence="1 2" key="2">
    <citation type="submission" date="2013-04" db="EMBL/GenBank/DDBJ databases">
        <authorList>
            <person name="Fiebig A."/>
            <person name="Pradella S."/>
            <person name="Wagner-Doebler I."/>
        </authorList>
    </citation>
    <scope>NUCLEOTIDE SEQUENCE [LARGE SCALE GENOMIC DNA]</scope>
    <source>
        <strain evidence="2">DSM 17067 / NCIMB 14079 / DFL-11</strain>
    </source>
</reference>
<dbReference type="InterPro" id="IPR011006">
    <property type="entry name" value="CheY-like_superfamily"/>
</dbReference>
<dbReference type="AlphaFoldDB" id="A0A5E8H333"/>
<reference evidence="1 2" key="1">
    <citation type="submission" date="2008-01" db="EMBL/GenBank/DDBJ databases">
        <authorList>
            <person name="Wagner-Dobler I."/>
            <person name="Ferriera S."/>
            <person name="Johnson J."/>
            <person name="Kravitz S."/>
            <person name="Beeson K."/>
            <person name="Sutton G."/>
            <person name="Rogers Y.-H."/>
            <person name="Friedman R."/>
            <person name="Frazier M."/>
            <person name="Venter J.C."/>
        </authorList>
    </citation>
    <scope>NUCLEOTIDE SEQUENCE [LARGE SCALE GENOMIC DNA]</scope>
    <source>
        <strain evidence="2">DSM 17067 / NCIMB 14079 / DFL-11</strain>
    </source>
</reference>
<organism evidence="1 2">
    <name type="scientific">Roseibium alexandrii (strain DSM 17067 / NCIMB 14079 / DFL-11)</name>
    <name type="common">Labrenzia alexandrii</name>
    <dbReference type="NCBI Taxonomy" id="244592"/>
    <lineage>
        <taxon>Bacteria</taxon>
        <taxon>Pseudomonadati</taxon>
        <taxon>Pseudomonadota</taxon>
        <taxon>Alphaproteobacteria</taxon>
        <taxon>Hyphomicrobiales</taxon>
        <taxon>Stappiaceae</taxon>
        <taxon>Roseibium</taxon>
    </lineage>
</organism>
<dbReference type="Gene3D" id="3.40.50.2300">
    <property type="match status" value="1"/>
</dbReference>
<gene>
    <name evidence="1" type="ORF">SADFL11_4239</name>
</gene>
<dbReference type="Proteomes" id="UP000004703">
    <property type="component" value="Chromosome"/>
</dbReference>
<accession>A0A5E8H333</accession>
<dbReference type="EMBL" id="ACCU02000003">
    <property type="protein sequence ID" value="EEE46950.2"/>
    <property type="molecule type" value="Genomic_DNA"/>
</dbReference>
<dbReference type="SUPFAM" id="SSF52172">
    <property type="entry name" value="CheY-like"/>
    <property type="match status" value="1"/>
</dbReference>